<reference evidence="1 2" key="1">
    <citation type="journal article" date="2018" name="Nat. Ecol. Evol.">
        <title>Shark genomes provide insights into elasmobranch evolution and the origin of vertebrates.</title>
        <authorList>
            <person name="Hara Y"/>
            <person name="Yamaguchi K"/>
            <person name="Onimaru K"/>
            <person name="Kadota M"/>
            <person name="Koyanagi M"/>
            <person name="Keeley SD"/>
            <person name="Tatsumi K"/>
            <person name="Tanaka K"/>
            <person name="Motone F"/>
            <person name="Kageyama Y"/>
            <person name="Nozu R"/>
            <person name="Adachi N"/>
            <person name="Nishimura O"/>
            <person name="Nakagawa R"/>
            <person name="Tanegashima C"/>
            <person name="Kiyatake I"/>
            <person name="Matsumoto R"/>
            <person name="Murakumo K"/>
            <person name="Nishida K"/>
            <person name="Terakita A"/>
            <person name="Kuratani S"/>
            <person name="Sato K"/>
            <person name="Hyodo S Kuraku.S."/>
        </authorList>
    </citation>
    <scope>NUCLEOTIDE SEQUENCE [LARGE SCALE GENOMIC DNA]</scope>
</reference>
<dbReference type="Proteomes" id="UP000287033">
    <property type="component" value="Unassembled WGS sequence"/>
</dbReference>
<keyword evidence="2" id="KW-1185">Reference proteome</keyword>
<accession>A0A401U2W8</accession>
<evidence type="ECO:0000313" key="2">
    <source>
        <dbReference type="Proteomes" id="UP000287033"/>
    </source>
</evidence>
<name>A0A401U2W8_CHIPU</name>
<dbReference type="EMBL" id="BEZZ01265583">
    <property type="protein sequence ID" value="GCC49233.1"/>
    <property type="molecule type" value="Genomic_DNA"/>
</dbReference>
<dbReference type="AlphaFoldDB" id="A0A401U2W8"/>
<evidence type="ECO:0000313" key="1">
    <source>
        <dbReference type="EMBL" id="GCC49233.1"/>
    </source>
</evidence>
<feature type="non-terminal residue" evidence="1">
    <location>
        <position position="30"/>
    </location>
</feature>
<protein>
    <submittedName>
        <fullName evidence="1">Uncharacterized protein</fullName>
    </submittedName>
</protein>
<sequence>MVTLPWAVYRSVMVTTVGGISGRDGYCTLR</sequence>
<organism evidence="1 2">
    <name type="scientific">Chiloscyllium punctatum</name>
    <name type="common">Brownbanded bambooshark</name>
    <name type="synonym">Hemiscyllium punctatum</name>
    <dbReference type="NCBI Taxonomy" id="137246"/>
    <lineage>
        <taxon>Eukaryota</taxon>
        <taxon>Metazoa</taxon>
        <taxon>Chordata</taxon>
        <taxon>Craniata</taxon>
        <taxon>Vertebrata</taxon>
        <taxon>Chondrichthyes</taxon>
        <taxon>Elasmobranchii</taxon>
        <taxon>Galeomorphii</taxon>
        <taxon>Galeoidea</taxon>
        <taxon>Orectolobiformes</taxon>
        <taxon>Hemiscylliidae</taxon>
        <taxon>Chiloscyllium</taxon>
    </lineage>
</organism>
<gene>
    <name evidence="1" type="ORF">chiPu_0033544</name>
</gene>
<proteinExistence type="predicted"/>
<comment type="caution">
    <text evidence="1">The sequence shown here is derived from an EMBL/GenBank/DDBJ whole genome shotgun (WGS) entry which is preliminary data.</text>
</comment>